<evidence type="ECO:0000313" key="4">
    <source>
        <dbReference type="Proteomes" id="UP001500282"/>
    </source>
</evidence>
<dbReference type="SUPFAM" id="SSF140657">
    <property type="entry name" value="Hyaluronidase post-catalytic domain-like"/>
    <property type="match status" value="1"/>
</dbReference>
<proteinExistence type="predicted"/>
<sequence length="277" mass="29810">MRCAPVRPPAPQARRSRRPGTCPEPVTSAEGDGAVGIDLGLGHFAVLSDGTKIDAPRFLRRAEKKLKRAQQAFSRKAKGGAAFAWNDTGYDAPRAWEAAARHLAGDGPGAHPARTDGTVRSLLAFFDTQHLAPTFGAEPWQPQAPELAARLDRFHTAWEAGRERAALRELRPYARLLAAAPERIRSGVADRGFVADCGPWLGALSLWECSFERTLDALGARLDGHDARAARWFAEAAADARRAGEIHTIPGETRPEGPVRVADGVLDTFITEAAEGA</sequence>
<evidence type="ECO:0000256" key="1">
    <source>
        <dbReference type="SAM" id="MobiDB-lite"/>
    </source>
</evidence>
<evidence type="ECO:0000259" key="2">
    <source>
        <dbReference type="Pfam" id="PF01385"/>
    </source>
</evidence>
<organism evidence="3 4">
    <name type="scientific">Streptomyces javensis</name>
    <dbReference type="NCBI Taxonomy" id="114698"/>
    <lineage>
        <taxon>Bacteria</taxon>
        <taxon>Bacillati</taxon>
        <taxon>Actinomycetota</taxon>
        <taxon>Actinomycetes</taxon>
        <taxon>Kitasatosporales</taxon>
        <taxon>Streptomycetaceae</taxon>
        <taxon>Streptomyces</taxon>
        <taxon>Streptomyces violaceusniger group</taxon>
    </lineage>
</organism>
<accession>A0ABP4HBK3</accession>
<protein>
    <recommendedName>
        <fullName evidence="2">Probable transposase IS891/IS1136/IS1341 domain-containing protein</fullName>
    </recommendedName>
</protein>
<comment type="caution">
    <text evidence="3">The sequence shown here is derived from an EMBL/GenBank/DDBJ whole genome shotgun (WGS) entry which is preliminary data.</text>
</comment>
<dbReference type="InterPro" id="IPR001959">
    <property type="entry name" value="Transposase"/>
</dbReference>
<keyword evidence="4" id="KW-1185">Reference proteome</keyword>
<dbReference type="EMBL" id="BAAAIH010000005">
    <property type="protein sequence ID" value="GAA1257317.1"/>
    <property type="molecule type" value="Genomic_DNA"/>
</dbReference>
<feature type="domain" description="Probable transposase IS891/IS1136/IS1341" evidence="2">
    <location>
        <begin position="26"/>
        <end position="81"/>
    </location>
</feature>
<dbReference type="Gene3D" id="1.20.58.460">
    <property type="entry name" value="Hyaluronidase post-catalytic domain-like"/>
    <property type="match status" value="1"/>
</dbReference>
<dbReference type="Pfam" id="PF01385">
    <property type="entry name" value="OrfB_IS605"/>
    <property type="match status" value="1"/>
</dbReference>
<gene>
    <name evidence="3" type="ORF">GCM10009579_14070</name>
</gene>
<feature type="region of interest" description="Disordered" evidence="1">
    <location>
        <begin position="1"/>
        <end position="31"/>
    </location>
</feature>
<dbReference type="Proteomes" id="UP001500282">
    <property type="component" value="Unassembled WGS sequence"/>
</dbReference>
<name>A0ABP4HBK3_9ACTN</name>
<evidence type="ECO:0000313" key="3">
    <source>
        <dbReference type="EMBL" id="GAA1257317.1"/>
    </source>
</evidence>
<feature type="compositionally biased region" description="Pro residues" evidence="1">
    <location>
        <begin position="1"/>
        <end position="11"/>
    </location>
</feature>
<reference evidence="4" key="1">
    <citation type="journal article" date="2019" name="Int. J. Syst. Evol. Microbiol.">
        <title>The Global Catalogue of Microorganisms (GCM) 10K type strain sequencing project: providing services to taxonomists for standard genome sequencing and annotation.</title>
        <authorList>
            <consortium name="The Broad Institute Genomics Platform"/>
            <consortium name="The Broad Institute Genome Sequencing Center for Infectious Disease"/>
            <person name="Wu L."/>
            <person name="Ma J."/>
        </authorList>
    </citation>
    <scope>NUCLEOTIDE SEQUENCE [LARGE SCALE GENOMIC DNA]</scope>
    <source>
        <strain evidence="4">JCM 11448</strain>
    </source>
</reference>